<evidence type="ECO:0000313" key="2">
    <source>
        <dbReference type="EMBL" id="OAG21312.1"/>
    </source>
</evidence>
<keyword evidence="3" id="KW-1185">Reference proteome</keyword>
<proteinExistence type="predicted"/>
<evidence type="ECO:0000256" key="1">
    <source>
        <dbReference type="SAM" id="MobiDB-lite"/>
    </source>
</evidence>
<dbReference type="VEuPathDB" id="FungiDB:CC77DRAFT_867669"/>
<sequence length="173" mass="18772">MRQEGAAEACRQAPQTPLGASRNSKWLGECEALTALGVRGGLSDMAGKLRRCNEAMDGWRRHSHGQQVWLAMATMALVWSGHCARVWQRRVCSIAFPVAEPRCRGASVPETGSPQLRSFGCSRTRPNKQRDTLAERGRLDSGTGRQAGRQAASKIVGRVREESRGAGQGKVSS</sequence>
<reference evidence="2 3" key="1">
    <citation type="submission" date="2016-05" db="EMBL/GenBank/DDBJ databases">
        <title>Comparative analysis of secretome profiles of manganese(II)-oxidizing ascomycete fungi.</title>
        <authorList>
            <consortium name="DOE Joint Genome Institute"/>
            <person name="Zeiner C.A."/>
            <person name="Purvine S.O."/>
            <person name="Zink E.M."/>
            <person name="Wu S."/>
            <person name="Pasa-Tolic L."/>
            <person name="Chaput D.L."/>
            <person name="Haridas S."/>
            <person name="Grigoriev I.V."/>
            <person name="Santelli C.M."/>
            <person name="Hansel C.M."/>
        </authorList>
    </citation>
    <scope>NUCLEOTIDE SEQUENCE [LARGE SCALE GENOMIC DNA]</scope>
    <source>
        <strain evidence="2 3">SRC1lrK2f</strain>
    </source>
</reference>
<organism evidence="2 3">
    <name type="scientific">Alternaria alternata</name>
    <name type="common">Alternaria rot fungus</name>
    <name type="synonym">Torula alternata</name>
    <dbReference type="NCBI Taxonomy" id="5599"/>
    <lineage>
        <taxon>Eukaryota</taxon>
        <taxon>Fungi</taxon>
        <taxon>Dikarya</taxon>
        <taxon>Ascomycota</taxon>
        <taxon>Pezizomycotina</taxon>
        <taxon>Dothideomycetes</taxon>
        <taxon>Pleosporomycetidae</taxon>
        <taxon>Pleosporales</taxon>
        <taxon>Pleosporineae</taxon>
        <taxon>Pleosporaceae</taxon>
        <taxon>Alternaria</taxon>
        <taxon>Alternaria sect. Alternaria</taxon>
        <taxon>Alternaria alternata complex</taxon>
    </lineage>
</organism>
<name>A0A177DQN0_ALTAL</name>
<dbReference type="GeneID" id="29119075"/>
<dbReference type="Proteomes" id="UP000077248">
    <property type="component" value="Unassembled WGS sequence"/>
</dbReference>
<dbReference type="RefSeq" id="XP_018386733.1">
    <property type="nucleotide sequence ID" value="XM_018533481.1"/>
</dbReference>
<gene>
    <name evidence="2" type="ORF">CC77DRAFT_867669</name>
</gene>
<evidence type="ECO:0000313" key="3">
    <source>
        <dbReference type="Proteomes" id="UP000077248"/>
    </source>
</evidence>
<dbReference type="KEGG" id="aalt:CC77DRAFT_867669"/>
<feature type="region of interest" description="Disordered" evidence="1">
    <location>
        <begin position="114"/>
        <end position="173"/>
    </location>
</feature>
<feature type="region of interest" description="Disordered" evidence="1">
    <location>
        <begin position="1"/>
        <end position="21"/>
    </location>
</feature>
<protein>
    <submittedName>
        <fullName evidence="2">Uncharacterized protein</fullName>
    </submittedName>
</protein>
<feature type="compositionally biased region" description="Basic and acidic residues" evidence="1">
    <location>
        <begin position="128"/>
        <end position="139"/>
    </location>
</feature>
<dbReference type="AlphaFoldDB" id="A0A177DQN0"/>
<dbReference type="EMBL" id="KV441477">
    <property type="protein sequence ID" value="OAG21312.1"/>
    <property type="molecule type" value="Genomic_DNA"/>
</dbReference>
<accession>A0A177DQN0</accession>